<comment type="caution">
    <text evidence="2">The sequence shown here is derived from an EMBL/GenBank/DDBJ whole genome shotgun (WGS) entry which is preliminary data.</text>
</comment>
<feature type="signal peptide" evidence="1">
    <location>
        <begin position="1"/>
        <end position="16"/>
    </location>
</feature>
<proteinExistence type="predicted"/>
<evidence type="ECO:0000313" key="2">
    <source>
        <dbReference type="EMBL" id="KAJ1105403.1"/>
    </source>
</evidence>
<protein>
    <recommendedName>
        <fullName evidence="4">Secreted protein</fullName>
    </recommendedName>
</protein>
<accession>A0AAV7MWS6</accession>
<sequence>MDKLMSLLISIKLLLGWPNGDCITALLWSSAVCGPNCSIRAATGAELLPICPSLTAELQGHCILPRCGGAEAAAANAEKVRSFGSLRWRQPCDYTEDKRPAVITHNPESNFNYRLLLD</sequence>
<keyword evidence="1" id="KW-0732">Signal</keyword>
<dbReference type="Proteomes" id="UP001066276">
    <property type="component" value="Chromosome 9"/>
</dbReference>
<dbReference type="AlphaFoldDB" id="A0AAV7MWS6"/>
<keyword evidence="3" id="KW-1185">Reference proteome</keyword>
<feature type="chain" id="PRO_5043865911" description="Secreted protein" evidence="1">
    <location>
        <begin position="17"/>
        <end position="118"/>
    </location>
</feature>
<evidence type="ECO:0000313" key="3">
    <source>
        <dbReference type="Proteomes" id="UP001066276"/>
    </source>
</evidence>
<organism evidence="2 3">
    <name type="scientific">Pleurodeles waltl</name>
    <name type="common">Iberian ribbed newt</name>
    <dbReference type="NCBI Taxonomy" id="8319"/>
    <lineage>
        <taxon>Eukaryota</taxon>
        <taxon>Metazoa</taxon>
        <taxon>Chordata</taxon>
        <taxon>Craniata</taxon>
        <taxon>Vertebrata</taxon>
        <taxon>Euteleostomi</taxon>
        <taxon>Amphibia</taxon>
        <taxon>Batrachia</taxon>
        <taxon>Caudata</taxon>
        <taxon>Salamandroidea</taxon>
        <taxon>Salamandridae</taxon>
        <taxon>Pleurodelinae</taxon>
        <taxon>Pleurodeles</taxon>
    </lineage>
</organism>
<gene>
    <name evidence="2" type="ORF">NDU88_002809</name>
</gene>
<name>A0AAV7MWS6_PLEWA</name>
<dbReference type="EMBL" id="JANPWB010000013">
    <property type="protein sequence ID" value="KAJ1105403.1"/>
    <property type="molecule type" value="Genomic_DNA"/>
</dbReference>
<evidence type="ECO:0008006" key="4">
    <source>
        <dbReference type="Google" id="ProtNLM"/>
    </source>
</evidence>
<evidence type="ECO:0000256" key="1">
    <source>
        <dbReference type="SAM" id="SignalP"/>
    </source>
</evidence>
<reference evidence="2" key="1">
    <citation type="journal article" date="2022" name="bioRxiv">
        <title>Sequencing and chromosome-scale assembly of the giantPleurodeles waltlgenome.</title>
        <authorList>
            <person name="Brown T."/>
            <person name="Elewa A."/>
            <person name="Iarovenko S."/>
            <person name="Subramanian E."/>
            <person name="Araus A.J."/>
            <person name="Petzold A."/>
            <person name="Susuki M."/>
            <person name="Suzuki K.-i.T."/>
            <person name="Hayashi T."/>
            <person name="Toyoda A."/>
            <person name="Oliveira C."/>
            <person name="Osipova E."/>
            <person name="Leigh N.D."/>
            <person name="Simon A."/>
            <person name="Yun M.H."/>
        </authorList>
    </citation>
    <scope>NUCLEOTIDE SEQUENCE</scope>
    <source>
        <strain evidence="2">20211129_DDA</strain>
        <tissue evidence="2">Liver</tissue>
    </source>
</reference>